<proteinExistence type="predicted"/>
<dbReference type="Pfam" id="PF09814">
    <property type="entry name" value="HECT_2"/>
    <property type="match status" value="2"/>
</dbReference>
<evidence type="ECO:0008006" key="3">
    <source>
        <dbReference type="Google" id="ProtNLM"/>
    </source>
</evidence>
<sequence length="612" mass="68243">MALPAPPPPPRRSPRRWRFTWEALAHMPTLRLFLFNTEVDPSRRCSDLSASLRLEESLLLISWTEEGAGNLALRVPLPRVLIDPGSPVQSVARSDYIEVKLALLLPLDHPMSVNLSAALDVESVAVEREGGSSDFSLPLILDSGAWLATGLSEWVWDYFRIKMPQSWYELNEHLDIKILSAGDVHFYCRICRSRLTRRPPRNFVEIPSADWREVADNWFGTCCCSFGGASEKLVHEYIKGYNCSEGTCLLDGPSVIICKDDLDGYIFQKCSGELVGNSAMPDPMTEREDYGSANASEGIHMGCKSLGYLPQKDGGSTGDHTERSLNERKITVKADWRKMNSRSSDQLLGSSVNQVFSKESVHCCADETNGLLDHACGGPCDVSLEFSRMKSSIENLASQASHNFSHNGSLGGGFLIKTSNLSNDVQWLEFLCRQCSSLLGSYPTVQGVNDPVDGGIRLFKCFVSTSMDPVGHHNIFRNHTLQKVFVSLLLESATDELSFRTIVRDVRTKSPILQIVLLNSKAWCISGDCFENETTRCLSKLNLRPVVKVLFSVCSSDYSSSVEEWVTKKDADEVYMMMQQAKELLESLKLAHDTLPPLYSLFQGMQLSYIEM</sequence>
<organism evidence="1 2">
    <name type="scientific">Colocasia esculenta</name>
    <name type="common">Wild taro</name>
    <name type="synonym">Arum esculentum</name>
    <dbReference type="NCBI Taxonomy" id="4460"/>
    <lineage>
        <taxon>Eukaryota</taxon>
        <taxon>Viridiplantae</taxon>
        <taxon>Streptophyta</taxon>
        <taxon>Embryophyta</taxon>
        <taxon>Tracheophyta</taxon>
        <taxon>Spermatophyta</taxon>
        <taxon>Magnoliopsida</taxon>
        <taxon>Liliopsida</taxon>
        <taxon>Araceae</taxon>
        <taxon>Aroideae</taxon>
        <taxon>Colocasieae</taxon>
        <taxon>Colocasia</taxon>
    </lineage>
</organism>
<evidence type="ECO:0000313" key="2">
    <source>
        <dbReference type="Proteomes" id="UP000652761"/>
    </source>
</evidence>
<gene>
    <name evidence="1" type="ORF">Taro_053161</name>
</gene>
<reference evidence="1" key="1">
    <citation type="submission" date="2017-07" db="EMBL/GenBank/DDBJ databases">
        <title>Taro Niue Genome Assembly and Annotation.</title>
        <authorList>
            <person name="Atibalentja N."/>
            <person name="Keating K."/>
            <person name="Fields C.J."/>
        </authorList>
    </citation>
    <scope>NUCLEOTIDE SEQUENCE</scope>
    <source>
        <strain evidence="1">Niue_2</strain>
        <tissue evidence="1">Leaf</tissue>
    </source>
</reference>
<dbReference type="GO" id="GO:0005634">
    <property type="term" value="C:nucleus"/>
    <property type="evidence" value="ECO:0007669"/>
    <property type="project" value="TreeGrafter"/>
</dbReference>
<accession>A0A843XLD7</accession>
<evidence type="ECO:0000313" key="1">
    <source>
        <dbReference type="EMBL" id="MQM20146.1"/>
    </source>
</evidence>
<dbReference type="GO" id="GO:0061630">
    <property type="term" value="F:ubiquitin protein ligase activity"/>
    <property type="evidence" value="ECO:0007669"/>
    <property type="project" value="TreeGrafter"/>
</dbReference>
<protein>
    <recommendedName>
        <fullName evidence="3">Ubiquitin-conjugating enzyme E2C-binding protein</fullName>
    </recommendedName>
</protein>
<dbReference type="GO" id="GO:0006513">
    <property type="term" value="P:protein monoubiquitination"/>
    <property type="evidence" value="ECO:0007669"/>
    <property type="project" value="TreeGrafter"/>
</dbReference>
<dbReference type="GO" id="GO:0005829">
    <property type="term" value="C:cytosol"/>
    <property type="evidence" value="ECO:0007669"/>
    <property type="project" value="TreeGrafter"/>
</dbReference>
<dbReference type="Proteomes" id="UP000652761">
    <property type="component" value="Unassembled WGS sequence"/>
</dbReference>
<dbReference type="OrthoDB" id="781818at2759"/>
<name>A0A843XLD7_COLES</name>
<dbReference type="GO" id="GO:0000209">
    <property type="term" value="P:protein polyubiquitination"/>
    <property type="evidence" value="ECO:0007669"/>
    <property type="project" value="TreeGrafter"/>
</dbReference>
<dbReference type="GO" id="GO:0030332">
    <property type="term" value="F:cyclin binding"/>
    <property type="evidence" value="ECO:0007669"/>
    <property type="project" value="TreeGrafter"/>
</dbReference>
<dbReference type="PANTHER" id="PTHR31531:SF2">
    <property type="entry name" value="E3 UBIQUITIN-PROTEIN LIGASE E3D"/>
    <property type="match status" value="1"/>
</dbReference>
<dbReference type="AlphaFoldDB" id="A0A843XLD7"/>
<comment type="caution">
    <text evidence="1">The sequence shown here is derived from an EMBL/GenBank/DDBJ whole genome shotgun (WGS) entry which is preliminary data.</text>
</comment>
<dbReference type="GO" id="GO:0031624">
    <property type="term" value="F:ubiquitin conjugating enzyme binding"/>
    <property type="evidence" value="ECO:0007669"/>
    <property type="project" value="TreeGrafter"/>
</dbReference>
<dbReference type="EMBL" id="NMUH01009528">
    <property type="protein sequence ID" value="MQM20146.1"/>
    <property type="molecule type" value="Genomic_DNA"/>
</dbReference>
<keyword evidence="2" id="KW-1185">Reference proteome</keyword>
<dbReference type="GO" id="GO:0000151">
    <property type="term" value="C:ubiquitin ligase complex"/>
    <property type="evidence" value="ECO:0007669"/>
    <property type="project" value="TreeGrafter"/>
</dbReference>
<dbReference type="GO" id="GO:0051865">
    <property type="term" value="P:protein autoubiquitination"/>
    <property type="evidence" value="ECO:0007669"/>
    <property type="project" value="TreeGrafter"/>
</dbReference>
<dbReference type="GO" id="GO:0043161">
    <property type="term" value="P:proteasome-mediated ubiquitin-dependent protein catabolic process"/>
    <property type="evidence" value="ECO:0007669"/>
    <property type="project" value="TreeGrafter"/>
</dbReference>
<dbReference type="InterPro" id="IPR019193">
    <property type="entry name" value="UBQ-conj_enz_E2-bd_prot"/>
</dbReference>
<dbReference type="PANTHER" id="PTHR31531">
    <property type="entry name" value="E3 UBIQUITIN-PROTEIN LIGASE E3D FAMILY MEMBER"/>
    <property type="match status" value="1"/>
</dbReference>